<accession>A0A517T527</accession>
<dbReference type="FunFam" id="3.40.50.1970:FF:000003">
    <property type="entry name" value="Alcohol dehydrogenase, iron-containing"/>
    <property type="match status" value="1"/>
</dbReference>
<organism evidence="5 6">
    <name type="scientific">Calycomorphotria hydatis</name>
    <dbReference type="NCBI Taxonomy" id="2528027"/>
    <lineage>
        <taxon>Bacteria</taxon>
        <taxon>Pseudomonadati</taxon>
        <taxon>Planctomycetota</taxon>
        <taxon>Planctomycetia</taxon>
        <taxon>Planctomycetales</taxon>
        <taxon>Planctomycetaceae</taxon>
        <taxon>Calycomorphotria</taxon>
    </lineage>
</organism>
<dbReference type="EC" id="1.1.1.1" evidence="5"/>
<dbReference type="InterPro" id="IPR056798">
    <property type="entry name" value="ADH_Fe_C"/>
</dbReference>
<evidence type="ECO:0000313" key="6">
    <source>
        <dbReference type="Proteomes" id="UP000319976"/>
    </source>
</evidence>
<dbReference type="Pfam" id="PF00465">
    <property type="entry name" value="Fe-ADH"/>
    <property type="match status" value="1"/>
</dbReference>
<dbReference type="OrthoDB" id="9804734at2"/>
<keyword evidence="2 5" id="KW-0560">Oxidoreductase</keyword>
<name>A0A517T527_9PLAN</name>
<dbReference type="PANTHER" id="PTHR11496">
    <property type="entry name" value="ALCOHOL DEHYDROGENASE"/>
    <property type="match status" value="1"/>
</dbReference>
<sequence>MTNSNTAAADPEQDERFLASDGFDFAPSTRVIYGPGRLSRLGEIVRGLGGKTALVCTDSGVRNAGHLDRAVTALKAAEIEPVIFDDIHPNPSTDDVDRGVEVARSAKIDVIVGLGGGSSMDCAKGVNFILSNGGRMQDYWGVGKAKLPMLPLIAVPTTAGTGSEAQSFALISDAKTHQKMACGDKKAACKVAILDPELSISMPASVSTATGIDALAHAVETYVTKPRNIISSLFSRKAWQLLSANFVRVLTHPDDLEARGGMLLGAHFAGAAIENSMLGATHALANPVTAHYGTTHGVIIGVMLPHVIRYNGERVGDRYADLATDVGLHFENENDAAEKLAGFLSATVEKASSATSLTACGVKPESIPQMATEAAGQWTANFNPREVDAESLEEIYRCAL</sequence>
<evidence type="ECO:0000256" key="1">
    <source>
        <dbReference type="ARBA" id="ARBA00007358"/>
    </source>
</evidence>
<dbReference type="GO" id="GO:0004022">
    <property type="term" value="F:alcohol dehydrogenase (NAD+) activity"/>
    <property type="evidence" value="ECO:0007669"/>
    <property type="project" value="UniProtKB-EC"/>
</dbReference>
<dbReference type="RefSeq" id="WP_145259839.1">
    <property type="nucleotide sequence ID" value="NZ_CP036316.1"/>
</dbReference>
<dbReference type="Gene3D" id="3.40.50.1970">
    <property type="match status" value="1"/>
</dbReference>
<protein>
    <submittedName>
        <fullName evidence="5">Alcohol dehydrogenase 2</fullName>
        <ecNumber evidence="5">1.1.1.1</ecNumber>
    </submittedName>
</protein>
<dbReference type="GO" id="GO:0046872">
    <property type="term" value="F:metal ion binding"/>
    <property type="evidence" value="ECO:0007669"/>
    <property type="project" value="InterPro"/>
</dbReference>
<comment type="similarity">
    <text evidence="1">Belongs to the iron-containing alcohol dehydrogenase family.</text>
</comment>
<dbReference type="InterPro" id="IPR001670">
    <property type="entry name" value="ADH_Fe/GldA"/>
</dbReference>
<feature type="domain" description="Alcohol dehydrogenase iron-type/glycerol dehydrogenase GldA" evidence="3">
    <location>
        <begin position="29"/>
        <end position="196"/>
    </location>
</feature>
<evidence type="ECO:0000256" key="2">
    <source>
        <dbReference type="ARBA" id="ARBA00023002"/>
    </source>
</evidence>
<feature type="domain" description="Fe-containing alcohol dehydrogenase-like C-terminal" evidence="4">
    <location>
        <begin position="209"/>
        <end position="399"/>
    </location>
</feature>
<dbReference type="EMBL" id="CP036316">
    <property type="protein sequence ID" value="QDT63483.1"/>
    <property type="molecule type" value="Genomic_DNA"/>
</dbReference>
<dbReference type="AlphaFoldDB" id="A0A517T527"/>
<dbReference type="KEGG" id="chya:V22_07050"/>
<dbReference type="CDD" id="cd08551">
    <property type="entry name" value="Fe-ADH"/>
    <property type="match status" value="1"/>
</dbReference>
<dbReference type="SUPFAM" id="SSF56796">
    <property type="entry name" value="Dehydroquinate synthase-like"/>
    <property type="match status" value="1"/>
</dbReference>
<dbReference type="InterPro" id="IPR039697">
    <property type="entry name" value="Alcohol_dehydrogenase_Fe"/>
</dbReference>
<dbReference type="PANTHER" id="PTHR11496:SF102">
    <property type="entry name" value="ALCOHOL DEHYDROGENASE 4"/>
    <property type="match status" value="1"/>
</dbReference>
<dbReference type="Proteomes" id="UP000319976">
    <property type="component" value="Chromosome"/>
</dbReference>
<evidence type="ECO:0000259" key="3">
    <source>
        <dbReference type="Pfam" id="PF00465"/>
    </source>
</evidence>
<evidence type="ECO:0000259" key="4">
    <source>
        <dbReference type="Pfam" id="PF25137"/>
    </source>
</evidence>
<dbReference type="Pfam" id="PF25137">
    <property type="entry name" value="ADH_Fe_C"/>
    <property type="match status" value="1"/>
</dbReference>
<dbReference type="Gene3D" id="1.20.1090.10">
    <property type="entry name" value="Dehydroquinate synthase-like - alpha domain"/>
    <property type="match status" value="1"/>
</dbReference>
<proteinExistence type="inferred from homology"/>
<evidence type="ECO:0000313" key="5">
    <source>
        <dbReference type="EMBL" id="QDT63483.1"/>
    </source>
</evidence>
<gene>
    <name evidence="5" type="primary">adhB</name>
    <name evidence="5" type="ORF">V22_07050</name>
</gene>
<keyword evidence="6" id="KW-1185">Reference proteome</keyword>
<reference evidence="5 6" key="1">
    <citation type="submission" date="2019-02" db="EMBL/GenBank/DDBJ databases">
        <title>Deep-cultivation of Planctomycetes and their phenomic and genomic characterization uncovers novel biology.</title>
        <authorList>
            <person name="Wiegand S."/>
            <person name="Jogler M."/>
            <person name="Boedeker C."/>
            <person name="Pinto D."/>
            <person name="Vollmers J."/>
            <person name="Rivas-Marin E."/>
            <person name="Kohn T."/>
            <person name="Peeters S.H."/>
            <person name="Heuer A."/>
            <person name="Rast P."/>
            <person name="Oberbeckmann S."/>
            <person name="Bunk B."/>
            <person name="Jeske O."/>
            <person name="Meyerdierks A."/>
            <person name="Storesund J.E."/>
            <person name="Kallscheuer N."/>
            <person name="Luecker S."/>
            <person name="Lage O.M."/>
            <person name="Pohl T."/>
            <person name="Merkel B.J."/>
            <person name="Hornburger P."/>
            <person name="Mueller R.-W."/>
            <person name="Bruemmer F."/>
            <person name="Labrenz M."/>
            <person name="Spormann A.M."/>
            <person name="Op den Camp H."/>
            <person name="Overmann J."/>
            <person name="Amann R."/>
            <person name="Jetten M.S.M."/>
            <person name="Mascher T."/>
            <person name="Medema M.H."/>
            <person name="Devos D.P."/>
            <person name="Kaster A.-K."/>
            <person name="Ovreas L."/>
            <person name="Rohde M."/>
            <person name="Galperin M.Y."/>
            <person name="Jogler C."/>
        </authorList>
    </citation>
    <scope>NUCLEOTIDE SEQUENCE [LARGE SCALE GENOMIC DNA]</scope>
    <source>
        <strain evidence="5 6">V22</strain>
    </source>
</reference>